<feature type="region of interest" description="Disordered" evidence="2">
    <location>
        <begin position="46"/>
        <end position="69"/>
    </location>
</feature>
<keyword evidence="5" id="KW-1185">Reference proteome</keyword>
<evidence type="ECO:0000256" key="2">
    <source>
        <dbReference type="SAM" id="MobiDB-lite"/>
    </source>
</evidence>
<sequence length="231" mass="24199">MKTHRIARWAQLTAASCAAALISGCATMEEASTSFSCMLSRVTSSPDPRCGGPVTTGGARTPAGSAAGSQNERFARLQAALDQETAHAAELQKQAVQAMQKLPVRQRSVAGPLRTRPVPITDGQSGVTSQLQAFSSLSVDMPLAAKGRGEYTRAMDSLKDLANELADNRGSSTILVEQADADVSAGRVNTSSGTTQTKNGKPVNVRKKVDSGLPVGIERYTIEAGEIRGKL</sequence>
<proteinExistence type="predicted"/>
<keyword evidence="1" id="KW-0175">Coiled coil</keyword>
<feature type="coiled-coil region" evidence="1">
    <location>
        <begin position="74"/>
        <end position="101"/>
    </location>
</feature>
<gene>
    <name evidence="4" type="ORF">QMY55_10800</name>
</gene>
<feature type="chain" id="PRO_5046605444" description="LPP20 lipoprotein" evidence="3">
    <location>
        <begin position="29"/>
        <end position="231"/>
    </location>
</feature>
<organism evidence="4 5">
    <name type="scientific">Comamonas resistens</name>
    <dbReference type="NCBI Taxonomy" id="3046670"/>
    <lineage>
        <taxon>Bacteria</taxon>
        <taxon>Pseudomonadati</taxon>
        <taxon>Pseudomonadota</taxon>
        <taxon>Betaproteobacteria</taxon>
        <taxon>Burkholderiales</taxon>
        <taxon>Comamonadaceae</taxon>
        <taxon>Comamonas</taxon>
    </lineage>
</organism>
<protein>
    <recommendedName>
        <fullName evidence="6">LPP20 lipoprotein</fullName>
    </recommendedName>
</protein>
<name>A0ABY8SWX8_9BURK</name>
<evidence type="ECO:0000256" key="3">
    <source>
        <dbReference type="SAM" id="SignalP"/>
    </source>
</evidence>
<reference evidence="4 5" key="1">
    <citation type="submission" date="2023-05" db="EMBL/GenBank/DDBJ databases">
        <authorList>
            <person name="Yin Y."/>
            <person name="Lu Z."/>
        </authorList>
    </citation>
    <scope>NUCLEOTIDE SEQUENCE [LARGE SCALE GENOMIC DNA]</scope>
    <source>
        <strain evidence="4 5">ZM22</strain>
    </source>
</reference>
<evidence type="ECO:0000313" key="4">
    <source>
        <dbReference type="EMBL" id="WHS67558.1"/>
    </source>
</evidence>
<feature type="signal peptide" evidence="3">
    <location>
        <begin position="1"/>
        <end position="28"/>
    </location>
</feature>
<evidence type="ECO:0008006" key="6">
    <source>
        <dbReference type="Google" id="ProtNLM"/>
    </source>
</evidence>
<dbReference type="RefSeq" id="WP_283488586.1">
    <property type="nucleotide sequence ID" value="NZ_CP125947.1"/>
</dbReference>
<dbReference type="EMBL" id="CP125947">
    <property type="protein sequence ID" value="WHS67558.1"/>
    <property type="molecule type" value="Genomic_DNA"/>
</dbReference>
<accession>A0ABY8SWX8</accession>
<dbReference type="Proteomes" id="UP001240697">
    <property type="component" value="Chromosome"/>
</dbReference>
<keyword evidence="3" id="KW-0732">Signal</keyword>
<evidence type="ECO:0000313" key="5">
    <source>
        <dbReference type="Proteomes" id="UP001240697"/>
    </source>
</evidence>
<evidence type="ECO:0000256" key="1">
    <source>
        <dbReference type="SAM" id="Coils"/>
    </source>
</evidence>
<dbReference type="PROSITE" id="PS51257">
    <property type="entry name" value="PROKAR_LIPOPROTEIN"/>
    <property type="match status" value="1"/>
</dbReference>